<gene>
    <name evidence="1" type="ORF">LEA_05821</name>
</gene>
<evidence type="ECO:0000313" key="1">
    <source>
        <dbReference type="EMBL" id="EKC74236.1"/>
    </source>
</evidence>
<name>K1URX1_9ZZZZ</name>
<dbReference type="SUPFAM" id="SSF48239">
    <property type="entry name" value="Terpenoid cyclases/Protein prenyltransferases"/>
    <property type="match status" value="1"/>
</dbReference>
<accession>K1URX1</accession>
<dbReference type="EMBL" id="AJWY01003797">
    <property type="protein sequence ID" value="EKC74236.1"/>
    <property type="molecule type" value="Genomic_DNA"/>
</dbReference>
<sequence length="224" mass="24780">SRDKIIAELKKFQNEDGGIGWTKGSSDVDTTAMVLQALGRYQDNEAAKEIIEKALTYIESKADANYDYGNANTTAMVILALTSLNKDVTTTIGTKYKNTLTALMSYYSEDDGAFVYLKGGKVNQYATIQAVWALTSYKLYTEGKGGYWNLNNVKIKYEGEDEYYASLVTEKIAAIGTVTEESEDAIKEARAAYDALTSAQKKLVTNYDVLDEAELQLEIIKGQQ</sequence>
<dbReference type="InterPro" id="IPR008930">
    <property type="entry name" value="Terpenoid_cyclase/PrenylTrfase"/>
</dbReference>
<organism evidence="1">
    <name type="scientific">human gut metagenome</name>
    <dbReference type="NCBI Taxonomy" id="408170"/>
    <lineage>
        <taxon>unclassified sequences</taxon>
        <taxon>metagenomes</taxon>
        <taxon>organismal metagenomes</taxon>
    </lineage>
</organism>
<dbReference type="Gene3D" id="1.50.10.20">
    <property type="match status" value="1"/>
</dbReference>
<dbReference type="AlphaFoldDB" id="K1URX1"/>
<reference evidence="1" key="1">
    <citation type="journal article" date="2013" name="Environ. Microbiol.">
        <title>Microbiota from the distal guts of lean and obese adolescents exhibit partial functional redundancy besides clear differences in community structure.</title>
        <authorList>
            <person name="Ferrer M."/>
            <person name="Ruiz A."/>
            <person name="Lanza F."/>
            <person name="Haange S.B."/>
            <person name="Oberbach A."/>
            <person name="Till H."/>
            <person name="Bargiela R."/>
            <person name="Campoy C."/>
            <person name="Segura M.T."/>
            <person name="Richter M."/>
            <person name="von Bergen M."/>
            <person name="Seifert J."/>
            <person name="Suarez A."/>
        </authorList>
    </citation>
    <scope>NUCLEOTIDE SEQUENCE</scope>
</reference>
<feature type="non-terminal residue" evidence="1">
    <location>
        <position position="1"/>
    </location>
</feature>
<protein>
    <submittedName>
        <fullName evidence="1">LPXTG-motif cell wall anchor domain protein</fullName>
    </submittedName>
</protein>
<comment type="caution">
    <text evidence="1">The sequence shown here is derived from an EMBL/GenBank/DDBJ whole genome shotgun (WGS) entry which is preliminary data.</text>
</comment>
<proteinExistence type="predicted"/>